<evidence type="ECO:0000256" key="1">
    <source>
        <dbReference type="ARBA" id="ARBA00001913"/>
    </source>
</evidence>
<sequence length="316" mass="35311">MTFSIHTYQHAGFEITALTDNSNGTKVEIVPAQGALLHAFIIKHKGGDLNIIDSYDSLQDYQENLRESFKNVKLSPFACRIPDAVYQWQQQEYTIEKTVAPGKAIHGLLYDAAFVITKQETNEHFAAVTLEYSYKGQDAGYPFHYICKAVYRLLPENKLEVTTTIENHGASPMPLMDGWHPYFTTGSPVDELELAFASSEIVEFNAQLIPTGKLLPYRDFQQSRSLAGVNLDNSFMLDFTQSSPLCTLRDPKKDITISFYPGTRYPVLQIYIPPHRKSIAIESLTGAPNAFNNGMGLLTLDSGKSMVFHTAVQVKG</sequence>
<dbReference type="InterPro" id="IPR008183">
    <property type="entry name" value="Aldose_1/G6P_1-epimerase"/>
</dbReference>
<evidence type="ECO:0000256" key="2">
    <source>
        <dbReference type="ARBA" id="ARBA00011245"/>
    </source>
</evidence>
<name>A0ABV2TCZ1_9BACT</name>
<keyword evidence="3" id="KW-0106">Calcium</keyword>
<protein>
    <submittedName>
        <fullName evidence="4">Aldose 1-epimerase</fullName>
    </submittedName>
</protein>
<evidence type="ECO:0000313" key="4">
    <source>
        <dbReference type="EMBL" id="MET7000905.1"/>
    </source>
</evidence>
<evidence type="ECO:0000313" key="5">
    <source>
        <dbReference type="Proteomes" id="UP001549749"/>
    </source>
</evidence>
<dbReference type="EMBL" id="JBEXAC010000002">
    <property type="protein sequence ID" value="MET7000905.1"/>
    <property type="molecule type" value="Genomic_DNA"/>
</dbReference>
<comment type="subunit">
    <text evidence="2">Monomer.</text>
</comment>
<dbReference type="InterPro" id="IPR011013">
    <property type="entry name" value="Gal_mutarotase_sf_dom"/>
</dbReference>
<proteinExistence type="predicted"/>
<reference evidence="4 5" key="1">
    <citation type="submission" date="2024-06" db="EMBL/GenBank/DDBJ databases">
        <title>Chitinophaga defluvii sp. nov., isolated from municipal sewage.</title>
        <authorList>
            <person name="Zhang L."/>
        </authorList>
    </citation>
    <scope>NUCLEOTIDE SEQUENCE [LARGE SCALE GENOMIC DNA]</scope>
    <source>
        <strain evidence="4 5">H8</strain>
    </source>
</reference>
<dbReference type="Pfam" id="PF01263">
    <property type="entry name" value="Aldose_epim"/>
    <property type="match status" value="1"/>
</dbReference>
<dbReference type="SUPFAM" id="SSF74650">
    <property type="entry name" value="Galactose mutarotase-like"/>
    <property type="match status" value="1"/>
</dbReference>
<dbReference type="PANTHER" id="PTHR10091">
    <property type="entry name" value="ALDOSE-1-EPIMERASE"/>
    <property type="match status" value="1"/>
</dbReference>
<dbReference type="Gene3D" id="2.70.98.10">
    <property type="match status" value="1"/>
</dbReference>
<dbReference type="Proteomes" id="UP001549749">
    <property type="component" value="Unassembled WGS sequence"/>
</dbReference>
<dbReference type="InterPro" id="IPR014718">
    <property type="entry name" value="GH-type_carb-bd"/>
</dbReference>
<comment type="caution">
    <text evidence="4">The sequence shown here is derived from an EMBL/GenBank/DDBJ whole genome shotgun (WGS) entry which is preliminary data.</text>
</comment>
<gene>
    <name evidence="4" type="ORF">ABR189_26210</name>
</gene>
<keyword evidence="5" id="KW-1185">Reference proteome</keyword>
<evidence type="ECO:0000256" key="3">
    <source>
        <dbReference type="ARBA" id="ARBA00022837"/>
    </source>
</evidence>
<organism evidence="4 5">
    <name type="scientific">Chitinophaga defluvii</name>
    <dbReference type="NCBI Taxonomy" id="3163343"/>
    <lineage>
        <taxon>Bacteria</taxon>
        <taxon>Pseudomonadati</taxon>
        <taxon>Bacteroidota</taxon>
        <taxon>Chitinophagia</taxon>
        <taxon>Chitinophagales</taxon>
        <taxon>Chitinophagaceae</taxon>
        <taxon>Chitinophaga</taxon>
    </lineage>
</organism>
<dbReference type="PANTHER" id="PTHR10091:SF0">
    <property type="entry name" value="GALACTOSE MUTAROTASE"/>
    <property type="match status" value="1"/>
</dbReference>
<dbReference type="CDD" id="cd01081">
    <property type="entry name" value="Aldose_epim"/>
    <property type="match status" value="1"/>
</dbReference>
<dbReference type="RefSeq" id="WP_354663458.1">
    <property type="nucleotide sequence ID" value="NZ_JBEXAC010000002.1"/>
</dbReference>
<comment type="cofactor">
    <cofactor evidence="1">
        <name>Ca(2+)</name>
        <dbReference type="ChEBI" id="CHEBI:29108"/>
    </cofactor>
</comment>
<accession>A0ABV2TCZ1</accession>